<dbReference type="EMBL" id="CP000830">
    <property type="protein sequence ID" value="ABV92302.1"/>
    <property type="molecule type" value="Genomic_DNA"/>
</dbReference>
<dbReference type="OrthoDB" id="7870663at2"/>
<reference evidence="2" key="1">
    <citation type="journal article" date="2010" name="ISME J.">
        <title>The complete genome sequence of the algal symbiont Dinoroseobacter shibae: a hitchhiker's guide to life in the sea.</title>
        <authorList>
            <person name="Wagner-Dobler I."/>
            <person name="Ballhausen B."/>
            <person name="Berger M."/>
            <person name="Brinkhoff T."/>
            <person name="Buchholz I."/>
            <person name="Bunk B."/>
            <person name="Cypionka H."/>
            <person name="Daniel R."/>
            <person name="Drepper T."/>
            <person name="Gerdts G."/>
            <person name="Hahnke S."/>
            <person name="Han C."/>
            <person name="Jahn D."/>
            <person name="Kalhoefer D."/>
            <person name="Kiss H."/>
            <person name="Klenk H.P."/>
            <person name="Kyrpides N."/>
            <person name="Liebl W."/>
            <person name="Liesegang H."/>
            <person name="Meincke L."/>
            <person name="Pati A."/>
            <person name="Petersen J."/>
            <person name="Piekarski T."/>
            <person name="Pommerenke C."/>
            <person name="Pradella S."/>
            <person name="Pukall R."/>
            <person name="Rabus R."/>
            <person name="Stackebrandt E."/>
            <person name="Thole S."/>
            <person name="Thompson L."/>
            <person name="Tielen P."/>
            <person name="Tomasch J."/>
            <person name="von Jan M."/>
            <person name="Wanphrut N."/>
            <person name="Wichels A."/>
            <person name="Zech H."/>
            <person name="Simon M."/>
        </authorList>
    </citation>
    <scope>NUCLEOTIDE SEQUENCE [LARGE SCALE GENOMIC DNA]</scope>
    <source>
        <strain evidence="2">DSM 16493 / NCIMB 14021 / DFL 12</strain>
    </source>
</reference>
<keyword evidence="2" id="KW-1185">Reference proteome</keyword>
<dbReference type="KEGG" id="dsh:Dshi_0556"/>
<evidence type="ECO:0000313" key="1">
    <source>
        <dbReference type="EMBL" id="ABV92302.1"/>
    </source>
</evidence>
<dbReference type="AlphaFoldDB" id="A8LPH9"/>
<dbReference type="RefSeq" id="WP_012177234.1">
    <property type="nucleotide sequence ID" value="NC_009952.1"/>
</dbReference>
<proteinExistence type="predicted"/>
<sequence length="147" mass="15794">MFDLDHPEVELEPSSGALQDRRTRLPAADYRQLQEHLESCVCAIPPASELLVYVLANKVMNTRPSENLHQGDLVVGGSRVTYAIDGGDPLRGQLVHRVRKGPTSALIPVASLLGATLIGMQVGQRAPLLFGNGRIGRLAVIAVDHAT</sequence>
<dbReference type="eggNOG" id="ENOG5033ERE">
    <property type="taxonomic scope" value="Bacteria"/>
</dbReference>
<dbReference type="Proteomes" id="UP000006833">
    <property type="component" value="Chromosome"/>
</dbReference>
<gene>
    <name evidence="1" type="ordered locus">Dshi_0556</name>
</gene>
<name>A8LPH9_DINSH</name>
<accession>A8LPH9</accession>
<dbReference type="SUPFAM" id="SSF54534">
    <property type="entry name" value="FKBP-like"/>
    <property type="match status" value="1"/>
</dbReference>
<dbReference type="Gene3D" id="3.10.50.30">
    <property type="entry name" value="Transcription elongation factor, GreA/GreB, C-terminal domain"/>
    <property type="match status" value="1"/>
</dbReference>
<organism evidence="1 2">
    <name type="scientific">Dinoroseobacter shibae (strain DSM 16493 / NCIMB 14021 / DFL 12)</name>
    <dbReference type="NCBI Taxonomy" id="398580"/>
    <lineage>
        <taxon>Bacteria</taxon>
        <taxon>Pseudomonadati</taxon>
        <taxon>Pseudomonadota</taxon>
        <taxon>Alphaproteobacteria</taxon>
        <taxon>Rhodobacterales</taxon>
        <taxon>Roseobacteraceae</taxon>
        <taxon>Dinoroseobacter</taxon>
    </lineage>
</organism>
<dbReference type="HOGENOM" id="CLU_1765109_0_0_5"/>
<dbReference type="InterPro" id="IPR036953">
    <property type="entry name" value="GreA/GreB_C_sf"/>
</dbReference>
<dbReference type="GO" id="GO:0003677">
    <property type="term" value="F:DNA binding"/>
    <property type="evidence" value="ECO:0007669"/>
    <property type="project" value="InterPro"/>
</dbReference>
<dbReference type="STRING" id="398580.Dshi_0556"/>
<evidence type="ECO:0008006" key="3">
    <source>
        <dbReference type="Google" id="ProtNLM"/>
    </source>
</evidence>
<protein>
    <recommendedName>
        <fullName evidence="3">GreA/GreB family elongation factor</fullName>
    </recommendedName>
</protein>
<evidence type="ECO:0000313" key="2">
    <source>
        <dbReference type="Proteomes" id="UP000006833"/>
    </source>
</evidence>
<dbReference type="GO" id="GO:0032784">
    <property type="term" value="P:regulation of DNA-templated transcription elongation"/>
    <property type="evidence" value="ECO:0007669"/>
    <property type="project" value="InterPro"/>
</dbReference>